<dbReference type="OrthoDB" id="9965762at2"/>
<dbReference type="AlphaFoldDB" id="A0A2S4JZ38"/>
<organism evidence="2 3">
    <name type="scientific">Alkalispirochaeta sphaeroplastigenens</name>
    <dbReference type="NCBI Taxonomy" id="1187066"/>
    <lineage>
        <taxon>Bacteria</taxon>
        <taxon>Pseudomonadati</taxon>
        <taxon>Spirochaetota</taxon>
        <taxon>Spirochaetia</taxon>
        <taxon>Spirochaetales</taxon>
        <taxon>Spirochaetaceae</taxon>
        <taxon>Alkalispirochaeta</taxon>
    </lineage>
</organism>
<reference evidence="3" key="1">
    <citation type="submission" date="2015-12" db="EMBL/GenBank/DDBJ databases">
        <authorList>
            <person name="Lodha T.D."/>
            <person name="Chintalapati S."/>
            <person name="Chintalapati V.R."/>
            <person name="Sravanthi T."/>
        </authorList>
    </citation>
    <scope>NUCLEOTIDE SEQUENCE [LARGE SCALE GENOMIC DNA]</scope>
    <source>
        <strain evidence="3">JC133</strain>
    </source>
</reference>
<dbReference type="EMBL" id="LPWH01000006">
    <property type="protein sequence ID" value="POR04769.1"/>
    <property type="molecule type" value="Genomic_DNA"/>
</dbReference>
<sequence length="63" mass="7456">MSDRQGTPWEPASLGEFLDDPFDRLETQQQGYLLDRLDRMVRRLEDLEEELDSFMLEAPLQGR</sequence>
<dbReference type="RefSeq" id="WP_018527520.1">
    <property type="nucleotide sequence ID" value="NZ_LPWH01000006.1"/>
</dbReference>
<accession>A0A2S4JZ38</accession>
<proteinExistence type="predicted"/>
<evidence type="ECO:0000256" key="1">
    <source>
        <dbReference type="SAM" id="MobiDB-lite"/>
    </source>
</evidence>
<gene>
    <name evidence="2" type="ORF">AU468_02410</name>
</gene>
<comment type="caution">
    <text evidence="2">The sequence shown here is derived from an EMBL/GenBank/DDBJ whole genome shotgun (WGS) entry which is preliminary data.</text>
</comment>
<protein>
    <submittedName>
        <fullName evidence="2">Uncharacterized protein</fullName>
    </submittedName>
</protein>
<keyword evidence="3" id="KW-1185">Reference proteome</keyword>
<evidence type="ECO:0000313" key="2">
    <source>
        <dbReference type="EMBL" id="POR04769.1"/>
    </source>
</evidence>
<evidence type="ECO:0000313" key="3">
    <source>
        <dbReference type="Proteomes" id="UP000237350"/>
    </source>
</evidence>
<feature type="region of interest" description="Disordered" evidence="1">
    <location>
        <begin position="1"/>
        <end position="21"/>
    </location>
</feature>
<dbReference type="Proteomes" id="UP000237350">
    <property type="component" value="Unassembled WGS sequence"/>
</dbReference>
<name>A0A2S4JZ38_9SPIO</name>